<keyword evidence="2" id="KW-1185">Reference proteome</keyword>
<name>A0ABS5ZJH0_9GAMM</name>
<gene>
    <name evidence="1" type="ORF">KCG35_24595</name>
</gene>
<evidence type="ECO:0008006" key="3">
    <source>
        <dbReference type="Google" id="ProtNLM"/>
    </source>
</evidence>
<protein>
    <recommendedName>
        <fullName evidence="3">Helicase XPB/Ssl2 N-terminal domain-containing protein</fullName>
    </recommendedName>
</protein>
<reference evidence="1 2" key="1">
    <citation type="submission" date="2021-04" db="EMBL/GenBank/DDBJ databases">
        <authorList>
            <person name="Pira H."/>
            <person name="Risdian C."/>
            <person name="Wink J."/>
        </authorList>
    </citation>
    <scope>NUCLEOTIDE SEQUENCE [LARGE SCALE GENOMIC DNA]</scope>
    <source>
        <strain evidence="1 2">WH53</strain>
    </source>
</reference>
<evidence type="ECO:0000313" key="2">
    <source>
        <dbReference type="Proteomes" id="UP000690515"/>
    </source>
</evidence>
<dbReference type="EMBL" id="JAGSOY010000188">
    <property type="protein sequence ID" value="MBU2714231.1"/>
    <property type="molecule type" value="Genomic_DNA"/>
</dbReference>
<dbReference type="RefSeq" id="WP_215822496.1">
    <property type="nucleotide sequence ID" value="NZ_JAGSOY010000188.1"/>
</dbReference>
<comment type="caution">
    <text evidence="1">The sequence shown here is derived from an EMBL/GenBank/DDBJ whole genome shotgun (WGS) entry which is preliminary data.</text>
</comment>
<sequence>GRIDSIIEVPLTRYDAEKAAIQDIQALLRLTSLGKVAVSNKTFFPSKAATKTITQILRDGDFYNWQNVKDSHASDVGPIKSFAWPLMLQASKLTELQGSKLTLTKSGQKALTSSPAETLKIIWSRWLKSKLIDEFNRVDQIKGQKGKGKRSMTSVVERRGVIIEALKHCPVNEWVTFDEFSRFMQASNFNFEVTRSLWHLYIEDANYGNLGYDGYHDWRILQGRYILCFLFEYAATLGLIDVAYVNPQETQSDYNNLWGADDLDFLSRYDGLIYFRLNPLGAYCLGLTSNYEPNHIETKIKLSVLPNLQIKTSETLSTEKAFLLETYAEKVSDQQWRLSQEKMLSAVEQGHKLSELKTFLTEGDDQPLPETVEGLIAKVERQAQSLTLKGPAILIECTNEKIANTISQHELTKKHCMLAGKRHLVVKANSEATFRKALRQLGYGMPLV</sequence>
<feature type="non-terminal residue" evidence="1">
    <location>
        <position position="1"/>
    </location>
</feature>
<dbReference type="Proteomes" id="UP000690515">
    <property type="component" value="Unassembled WGS sequence"/>
</dbReference>
<proteinExistence type="predicted"/>
<accession>A0ABS5ZJH0</accession>
<evidence type="ECO:0000313" key="1">
    <source>
        <dbReference type="EMBL" id="MBU2714231.1"/>
    </source>
</evidence>
<organism evidence="1 2">
    <name type="scientific">Zooshikella harenae</name>
    <dbReference type="NCBI Taxonomy" id="2827238"/>
    <lineage>
        <taxon>Bacteria</taxon>
        <taxon>Pseudomonadati</taxon>
        <taxon>Pseudomonadota</taxon>
        <taxon>Gammaproteobacteria</taxon>
        <taxon>Oceanospirillales</taxon>
        <taxon>Zooshikellaceae</taxon>
        <taxon>Zooshikella</taxon>
    </lineage>
</organism>